<comment type="pathway">
    <text evidence="1">Glycan metabolism; pectin degradation; 2-dehydro-3-deoxy-D-gluconate from pectin: step 1/5.</text>
</comment>
<evidence type="ECO:0000256" key="3">
    <source>
        <dbReference type="ARBA" id="ARBA00023085"/>
    </source>
</evidence>
<dbReference type="GO" id="GO:0030599">
    <property type="term" value="F:pectinesterase activity"/>
    <property type="evidence" value="ECO:0007669"/>
    <property type="project" value="UniProtKB-EC"/>
</dbReference>
<evidence type="ECO:0000256" key="2">
    <source>
        <dbReference type="ARBA" id="ARBA00022801"/>
    </source>
</evidence>
<keyword evidence="4" id="KW-0961">Cell wall biogenesis/degradation</keyword>
<dbReference type="GO" id="GO:0042545">
    <property type="term" value="P:cell wall modification"/>
    <property type="evidence" value="ECO:0007669"/>
    <property type="project" value="InterPro"/>
</dbReference>
<dbReference type="UniPathway" id="UPA00545">
    <property type="reaction ID" value="UER00823"/>
</dbReference>
<dbReference type="Proteomes" id="UP000245207">
    <property type="component" value="Unassembled WGS sequence"/>
</dbReference>
<dbReference type="GO" id="GO:0045490">
    <property type="term" value="P:pectin catabolic process"/>
    <property type="evidence" value="ECO:0007669"/>
    <property type="project" value="UniProtKB-UniPathway"/>
</dbReference>
<keyword evidence="8" id="KW-1185">Reference proteome</keyword>
<sequence>MVNKEPTMVSQLLAPIGHGVGEQLVISNIVVVSQDSSGNPTTITDAYNFAPNNSASLAGYFVVYVTAGVYKEYVNIPKNKKYLVMIGYGINQQ</sequence>
<dbReference type="Gene3D" id="2.160.20.10">
    <property type="entry name" value="Single-stranded right-handed beta-helix, Pectin lyase-like"/>
    <property type="match status" value="1"/>
</dbReference>
<dbReference type="AlphaFoldDB" id="A0A2U1QKL2"/>
<organism evidence="7 8">
    <name type="scientific">Artemisia annua</name>
    <name type="common">Sweet wormwood</name>
    <dbReference type="NCBI Taxonomy" id="35608"/>
    <lineage>
        <taxon>Eukaryota</taxon>
        <taxon>Viridiplantae</taxon>
        <taxon>Streptophyta</taxon>
        <taxon>Embryophyta</taxon>
        <taxon>Tracheophyta</taxon>
        <taxon>Spermatophyta</taxon>
        <taxon>Magnoliopsida</taxon>
        <taxon>eudicotyledons</taxon>
        <taxon>Gunneridae</taxon>
        <taxon>Pentapetalae</taxon>
        <taxon>asterids</taxon>
        <taxon>campanulids</taxon>
        <taxon>Asterales</taxon>
        <taxon>Asteraceae</taxon>
        <taxon>Asteroideae</taxon>
        <taxon>Anthemideae</taxon>
        <taxon>Artemisiinae</taxon>
        <taxon>Artemisia</taxon>
    </lineage>
</organism>
<comment type="catalytic activity">
    <reaction evidence="5">
        <text>[(1-&gt;4)-alpha-D-galacturonosyl methyl ester](n) + n H2O = [(1-&gt;4)-alpha-D-galacturonosyl](n) + n methanol + n H(+)</text>
        <dbReference type="Rhea" id="RHEA:22380"/>
        <dbReference type="Rhea" id="RHEA-COMP:14570"/>
        <dbReference type="Rhea" id="RHEA-COMP:14573"/>
        <dbReference type="ChEBI" id="CHEBI:15377"/>
        <dbReference type="ChEBI" id="CHEBI:15378"/>
        <dbReference type="ChEBI" id="CHEBI:17790"/>
        <dbReference type="ChEBI" id="CHEBI:140522"/>
        <dbReference type="ChEBI" id="CHEBI:140523"/>
        <dbReference type="EC" id="3.1.1.11"/>
    </reaction>
</comment>
<dbReference type="STRING" id="35608.A0A2U1QKL2"/>
<dbReference type="InterPro" id="IPR011050">
    <property type="entry name" value="Pectin_lyase_fold/virulence"/>
</dbReference>
<evidence type="ECO:0000313" key="8">
    <source>
        <dbReference type="Proteomes" id="UP000245207"/>
    </source>
</evidence>
<evidence type="ECO:0000256" key="1">
    <source>
        <dbReference type="ARBA" id="ARBA00005184"/>
    </source>
</evidence>
<dbReference type="OrthoDB" id="2019149at2759"/>
<dbReference type="SUPFAM" id="SSF51126">
    <property type="entry name" value="Pectin lyase-like"/>
    <property type="match status" value="1"/>
</dbReference>
<keyword evidence="3" id="KW-0063">Aspartyl esterase</keyword>
<dbReference type="InterPro" id="IPR012334">
    <property type="entry name" value="Pectin_lyas_fold"/>
</dbReference>
<gene>
    <name evidence="7" type="ORF">CTI12_AA017820</name>
</gene>
<dbReference type="Pfam" id="PF01095">
    <property type="entry name" value="Pectinesterase"/>
    <property type="match status" value="1"/>
</dbReference>
<name>A0A2U1QKL2_ARTAN</name>
<evidence type="ECO:0000256" key="4">
    <source>
        <dbReference type="ARBA" id="ARBA00023316"/>
    </source>
</evidence>
<accession>A0A2U1QKL2</accession>
<feature type="domain" description="Pectinesterase catalytic" evidence="6">
    <location>
        <begin position="30"/>
        <end position="92"/>
    </location>
</feature>
<comment type="caution">
    <text evidence="7">The sequence shown here is derived from an EMBL/GenBank/DDBJ whole genome shotgun (WGS) entry which is preliminary data.</text>
</comment>
<proteinExistence type="predicted"/>
<keyword evidence="2" id="KW-0378">Hydrolase</keyword>
<evidence type="ECO:0000313" key="7">
    <source>
        <dbReference type="EMBL" id="PWA98512.1"/>
    </source>
</evidence>
<protein>
    <submittedName>
        <fullName evidence="7">Pectinesterase, active site-containing protein</fullName>
    </submittedName>
</protein>
<evidence type="ECO:0000256" key="5">
    <source>
        <dbReference type="ARBA" id="ARBA00047928"/>
    </source>
</evidence>
<dbReference type="InterPro" id="IPR000070">
    <property type="entry name" value="Pectinesterase_cat"/>
</dbReference>
<dbReference type="PANTHER" id="PTHR31707">
    <property type="entry name" value="PECTINESTERASE"/>
    <property type="match status" value="1"/>
</dbReference>
<evidence type="ECO:0000259" key="6">
    <source>
        <dbReference type="Pfam" id="PF01095"/>
    </source>
</evidence>
<reference evidence="7 8" key="1">
    <citation type="journal article" date="2018" name="Mol. Plant">
        <title>The genome of Artemisia annua provides insight into the evolution of Asteraceae family and artemisinin biosynthesis.</title>
        <authorList>
            <person name="Shen Q."/>
            <person name="Zhang L."/>
            <person name="Liao Z."/>
            <person name="Wang S."/>
            <person name="Yan T."/>
            <person name="Shi P."/>
            <person name="Liu M."/>
            <person name="Fu X."/>
            <person name="Pan Q."/>
            <person name="Wang Y."/>
            <person name="Lv Z."/>
            <person name="Lu X."/>
            <person name="Zhang F."/>
            <person name="Jiang W."/>
            <person name="Ma Y."/>
            <person name="Chen M."/>
            <person name="Hao X."/>
            <person name="Li L."/>
            <person name="Tang Y."/>
            <person name="Lv G."/>
            <person name="Zhou Y."/>
            <person name="Sun X."/>
            <person name="Brodelius P.E."/>
            <person name="Rose J.K.C."/>
            <person name="Tang K."/>
        </authorList>
    </citation>
    <scope>NUCLEOTIDE SEQUENCE [LARGE SCALE GENOMIC DNA]</scope>
    <source>
        <strain evidence="8">cv. Huhao1</strain>
        <tissue evidence="7">Leaf</tissue>
    </source>
</reference>
<dbReference type="EMBL" id="PKPP01000064">
    <property type="protein sequence ID" value="PWA98512.1"/>
    <property type="molecule type" value="Genomic_DNA"/>
</dbReference>